<evidence type="ECO:0000313" key="14">
    <source>
        <dbReference type="EnsemblMetazoa" id="HelroP161792"/>
    </source>
</evidence>
<dbReference type="PANTHER" id="PTHR11690:SF248">
    <property type="entry name" value="PICKPOCKET 17, ISOFORM A"/>
    <property type="match status" value="1"/>
</dbReference>
<feature type="transmembrane region" description="Helical" evidence="12">
    <location>
        <begin position="513"/>
        <end position="539"/>
    </location>
</feature>
<keyword evidence="3 11" id="KW-0894">Sodium channel</keyword>
<keyword evidence="10 11" id="KW-0407">Ion channel</keyword>
<keyword evidence="8 12" id="KW-0472">Membrane</keyword>
<dbReference type="GeneID" id="20199323"/>
<dbReference type="OMA" id="WINYERN"/>
<dbReference type="PANTHER" id="PTHR11690">
    <property type="entry name" value="AMILORIDE-SENSITIVE SODIUM CHANNEL-RELATED"/>
    <property type="match status" value="1"/>
</dbReference>
<feature type="transmembrane region" description="Helical" evidence="12">
    <location>
        <begin position="33"/>
        <end position="53"/>
    </location>
</feature>
<keyword evidence="7 11" id="KW-0406">Ion transport</keyword>
<dbReference type="Pfam" id="PF00858">
    <property type="entry name" value="ASC"/>
    <property type="match status" value="1"/>
</dbReference>
<evidence type="ECO:0000256" key="2">
    <source>
        <dbReference type="ARBA" id="ARBA00022448"/>
    </source>
</evidence>
<reference evidence="15" key="1">
    <citation type="submission" date="2012-12" db="EMBL/GenBank/DDBJ databases">
        <authorList>
            <person name="Hellsten U."/>
            <person name="Grimwood J."/>
            <person name="Chapman J.A."/>
            <person name="Shapiro H."/>
            <person name="Aerts A."/>
            <person name="Otillar R.P."/>
            <person name="Terry A.Y."/>
            <person name="Boore J.L."/>
            <person name="Simakov O."/>
            <person name="Marletaz F."/>
            <person name="Cho S.-J."/>
            <person name="Edsinger-Gonzales E."/>
            <person name="Havlak P."/>
            <person name="Kuo D.-H."/>
            <person name="Larsson T."/>
            <person name="Lv J."/>
            <person name="Arendt D."/>
            <person name="Savage R."/>
            <person name="Osoegawa K."/>
            <person name="de Jong P."/>
            <person name="Lindberg D.R."/>
            <person name="Seaver E.C."/>
            <person name="Weisblat D.A."/>
            <person name="Putnam N.H."/>
            <person name="Grigoriev I.V."/>
            <person name="Rokhsar D.S."/>
        </authorList>
    </citation>
    <scope>NUCLEOTIDE SEQUENCE</scope>
</reference>
<keyword evidence="6" id="KW-0915">Sodium</keyword>
<evidence type="ECO:0000256" key="10">
    <source>
        <dbReference type="ARBA" id="ARBA00023303"/>
    </source>
</evidence>
<evidence type="ECO:0000256" key="6">
    <source>
        <dbReference type="ARBA" id="ARBA00023053"/>
    </source>
</evidence>
<accession>T1ERX3</accession>
<keyword evidence="9 11" id="KW-0739">Sodium transport</keyword>
<reference evidence="13 15" key="2">
    <citation type="journal article" date="2013" name="Nature">
        <title>Insights into bilaterian evolution from three spiralian genomes.</title>
        <authorList>
            <person name="Simakov O."/>
            <person name="Marletaz F."/>
            <person name="Cho S.J."/>
            <person name="Edsinger-Gonzales E."/>
            <person name="Havlak P."/>
            <person name="Hellsten U."/>
            <person name="Kuo D.H."/>
            <person name="Larsson T."/>
            <person name="Lv J."/>
            <person name="Arendt D."/>
            <person name="Savage R."/>
            <person name="Osoegawa K."/>
            <person name="de Jong P."/>
            <person name="Grimwood J."/>
            <person name="Chapman J.A."/>
            <person name="Shapiro H."/>
            <person name="Aerts A."/>
            <person name="Otillar R.P."/>
            <person name="Terry A.Y."/>
            <person name="Boore J.L."/>
            <person name="Grigoriev I.V."/>
            <person name="Lindberg D.R."/>
            <person name="Seaver E.C."/>
            <person name="Weisblat D.A."/>
            <person name="Putnam N.H."/>
            <person name="Rokhsar D.S."/>
        </authorList>
    </citation>
    <scope>NUCLEOTIDE SEQUENCE</scope>
</reference>
<evidence type="ECO:0000256" key="5">
    <source>
        <dbReference type="ARBA" id="ARBA00022989"/>
    </source>
</evidence>
<dbReference type="Gene3D" id="1.10.287.770">
    <property type="entry name" value="YojJ-like"/>
    <property type="match status" value="1"/>
</dbReference>
<comment type="subcellular location">
    <subcellularLocation>
        <location evidence="1">Membrane</location>
        <topology evidence="1">Multi-pass membrane protein</topology>
    </subcellularLocation>
</comment>
<evidence type="ECO:0000256" key="9">
    <source>
        <dbReference type="ARBA" id="ARBA00023201"/>
    </source>
</evidence>
<dbReference type="InParanoid" id="T1ERX3"/>
<dbReference type="Gene3D" id="1.10.287.820">
    <property type="entry name" value="Acid-sensing ion channel domain"/>
    <property type="match status" value="1"/>
</dbReference>
<dbReference type="PRINTS" id="PR01078">
    <property type="entry name" value="AMINACHANNEL"/>
</dbReference>
<dbReference type="GO" id="GO:0005886">
    <property type="term" value="C:plasma membrane"/>
    <property type="evidence" value="ECO:0000318"/>
    <property type="project" value="GO_Central"/>
</dbReference>
<dbReference type="AlphaFoldDB" id="T1ERX3"/>
<protein>
    <submittedName>
        <fullName evidence="13 14">Uncharacterized protein</fullName>
    </submittedName>
</protein>
<keyword evidence="15" id="KW-1185">Reference proteome</keyword>
<comment type="similarity">
    <text evidence="11">Belongs to the amiloride-sensitive sodium channel (TC 1.A.6) family.</text>
</comment>
<name>T1ERX3_HELRO</name>
<evidence type="ECO:0000256" key="3">
    <source>
        <dbReference type="ARBA" id="ARBA00022461"/>
    </source>
</evidence>
<evidence type="ECO:0000256" key="7">
    <source>
        <dbReference type="ARBA" id="ARBA00023065"/>
    </source>
</evidence>
<dbReference type="EMBL" id="KB096742">
    <property type="protein sequence ID" value="ESO02514.1"/>
    <property type="molecule type" value="Genomic_DNA"/>
</dbReference>
<keyword evidence="5 12" id="KW-1133">Transmembrane helix</keyword>
<proteinExistence type="inferred from homology"/>
<dbReference type="EMBL" id="AMQM01000918">
    <property type="status" value="NOT_ANNOTATED_CDS"/>
    <property type="molecule type" value="Genomic_DNA"/>
</dbReference>
<dbReference type="EnsemblMetazoa" id="HelroT161792">
    <property type="protein sequence ID" value="HelroP161792"/>
    <property type="gene ID" value="HelroG161792"/>
</dbReference>
<dbReference type="RefSeq" id="XP_009019922.1">
    <property type="nucleotide sequence ID" value="XM_009021674.1"/>
</dbReference>
<keyword evidence="2 11" id="KW-0813">Transport</keyword>
<gene>
    <name evidence="14" type="primary">20199323</name>
    <name evidence="13" type="ORF">HELRODRAFT_161792</name>
</gene>
<evidence type="ECO:0000256" key="4">
    <source>
        <dbReference type="ARBA" id="ARBA00022692"/>
    </source>
</evidence>
<dbReference type="OrthoDB" id="6021021at2759"/>
<dbReference type="eggNOG" id="KOG4294">
    <property type="taxonomic scope" value="Eukaryota"/>
</dbReference>
<sequence length="558" mass="64234">MLDWKKFVEELKLFCEKVTIRGVSNIVKSKQTVIAALYSLAVLTCSGLLIWQISSLIESYLSHPFTTTMTEQNVDPVFPTVTVCHLNPILMAEERFTSVLSWSRHLQNIQDARLKLNYDDLAILYPTISRAEFETIVKDLRTAGGYFANFPVMDLKSIVNTELIIDQNLVDWDWINYERNASSEPLWDSNYANCLKVTLNNEDRKRVRSMSLIFYLHNFPKVVLPGSYYLTALTSKATGVRIKIHSPNTRGDMKSGMNLRPGTESTFYIRMVNRSRLHYPYNKEDCTDVDNETPGESGYLYSREACMDYCIQQKVVDACKCVSIDHLHSDTQLKQANYISCGNMSHISSNENDRLSIYNGPKNSPILYANTTYFLPEFMKLLACQRKTLQTNTTSCLNKCLVPCNEVYYDYQGLFVDWPDITRHLPIFRRYITNSTTRLRHKLLFPEHTLLDSHKTSGTMPDEEILKNLSDLKQIEKNFLQLNIVFESDKPYSIQDKEMITSQTMLSSIGGSLSLWLGITVMTMVELLEFVFHIIVLTFSGRKVKMKKITVDAFPKKF</sequence>
<dbReference type="InterPro" id="IPR001873">
    <property type="entry name" value="ENaC"/>
</dbReference>
<dbReference type="InterPro" id="IPR020903">
    <property type="entry name" value="ENaC_CS"/>
</dbReference>
<evidence type="ECO:0000256" key="8">
    <source>
        <dbReference type="ARBA" id="ARBA00023136"/>
    </source>
</evidence>
<dbReference type="GO" id="GO:0035725">
    <property type="term" value="P:sodium ion transmembrane transport"/>
    <property type="evidence" value="ECO:0000318"/>
    <property type="project" value="GO_Central"/>
</dbReference>
<dbReference type="KEGG" id="hro:HELRODRAFT_161792"/>
<reference evidence="14" key="3">
    <citation type="submission" date="2015-06" db="UniProtKB">
        <authorList>
            <consortium name="EnsemblMetazoa"/>
        </authorList>
    </citation>
    <scope>IDENTIFICATION</scope>
</reference>
<evidence type="ECO:0000256" key="1">
    <source>
        <dbReference type="ARBA" id="ARBA00004141"/>
    </source>
</evidence>
<keyword evidence="4 11" id="KW-0812">Transmembrane</keyword>
<evidence type="ECO:0000313" key="13">
    <source>
        <dbReference type="EMBL" id="ESO02514.1"/>
    </source>
</evidence>
<evidence type="ECO:0000313" key="15">
    <source>
        <dbReference type="Proteomes" id="UP000015101"/>
    </source>
</evidence>
<dbReference type="HOGENOM" id="CLU_020415_2_0_1"/>
<evidence type="ECO:0000256" key="12">
    <source>
        <dbReference type="SAM" id="Phobius"/>
    </source>
</evidence>
<dbReference type="GO" id="GO:0015280">
    <property type="term" value="F:ligand-gated sodium channel activity"/>
    <property type="evidence" value="ECO:0000318"/>
    <property type="project" value="GO_Central"/>
</dbReference>
<dbReference type="CTD" id="20199323"/>
<organism evidence="14 15">
    <name type="scientific">Helobdella robusta</name>
    <name type="common">Californian leech</name>
    <dbReference type="NCBI Taxonomy" id="6412"/>
    <lineage>
        <taxon>Eukaryota</taxon>
        <taxon>Metazoa</taxon>
        <taxon>Spiralia</taxon>
        <taxon>Lophotrochozoa</taxon>
        <taxon>Annelida</taxon>
        <taxon>Clitellata</taxon>
        <taxon>Hirudinea</taxon>
        <taxon>Rhynchobdellida</taxon>
        <taxon>Glossiphoniidae</taxon>
        <taxon>Helobdella</taxon>
    </lineage>
</organism>
<dbReference type="PROSITE" id="PS01206">
    <property type="entry name" value="ASC"/>
    <property type="match status" value="1"/>
</dbReference>
<dbReference type="Proteomes" id="UP000015101">
    <property type="component" value="Unassembled WGS sequence"/>
</dbReference>
<evidence type="ECO:0000256" key="11">
    <source>
        <dbReference type="RuleBase" id="RU000679"/>
    </source>
</evidence>